<dbReference type="SUPFAM" id="SSF46689">
    <property type="entry name" value="Homeodomain-like"/>
    <property type="match status" value="1"/>
</dbReference>
<protein>
    <submittedName>
        <fullName evidence="15">Homeobox protein ceh-10</fullName>
    </submittedName>
</protein>
<feature type="domain" description="CVC" evidence="13">
    <location>
        <begin position="272"/>
        <end position="326"/>
    </location>
</feature>
<reference evidence="17 18" key="1">
    <citation type="submission" date="2015-01" db="EMBL/GenBank/DDBJ databases">
        <title>Evolution of Trichinella species and genotypes.</title>
        <authorList>
            <person name="Korhonen P.K."/>
            <person name="Edoardo P."/>
            <person name="Giuseppe L.R."/>
            <person name="Gasser R.B."/>
        </authorList>
    </citation>
    <scope>NUCLEOTIDE SEQUENCE [LARGE SCALE GENOMIC DNA]</scope>
    <source>
        <strain evidence="14">ISS13</strain>
        <strain evidence="16">ISS176</strain>
        <strain evidence="15">ISS470</strain>
    </source>
</reference>
<keyword evidence="6 9" id="KW-0371">Homeobox</keyword>
<dbReference type="EMBL" id="JYDT01000027">
    <property type="protein sequence ID" value="KRY89832.1"/>
    <property type="molecule type" value="Genomic_DNA"/>
</dbReference>
<evidence type="ECO:0000256" key="6">
    <source>
        <dbReference type="ARBA" id="ARBA00023155"/>
    </source>
</evidence>
<dbReference type="InterPro" id="IPR017970">
    <property type="entry name" value="Homeobox_CS"/>
</dbReference>
<evidence type="ECO:0000256" key="8">
    <source>
        <dbReference type="ARBA" id="ARBA00023242"/>
    </source>
</evidence>
<dbReference type="GO" id="GO:1990837">
    <property type="term" value="F:sequence-specific double-stranded DNA binding"/>
    <property type="evidence" value="ECO:0007669"/>
    <property type="project" value="TreeGrafter"/>
</dbReference>
<evidence type="ECO:0000259" key="12">
    <source>
        <dbReference type="PROSITE" id="PS50071"/>
    </source>
</evidence>
<evidence type="ECO:0000256" key="2">
    <source>
        <dbReference type="ARBA" id="ARBA00005733"/>
    </source>
</evidence>
<dbReference type="CDD" id="cd00086">
    <property type="entry name" value="homeodomain"/>
    <property type="match status" value="1"/>
</dbReference>
<dbReference type="Pfam" id="PF00046">
    <property type="entry name" value="Homeodomain"/>
    <property type="match status" value="1"/>
</dbReference>
<comment type="caution">
    <text evidence="15">The sequence shown here is derived from an EMBL/GenBank/DDBJ whole genome shotgun (WGS) entry which is preliminary data.</text>
</comment>
<evidence type="ECO:0000256" key="3">
    <source>
        <dbReference type="ARBA" id="ARBA00022473"/>
    </source>
</evidence>
<evidence type="ECO:0000256" key="11">
    <source>
        <dbReference type="SAM" id="MobiDB-lite"/>
    </source>
</evidence>
<evidence type="ECO:0000256" key="4">
    <source>
        <dbReference type="ARBA" id="ARBA00023015"/>
    </source>
</evidence>
<evidence type="ECO:0000313" key="14">
    <source>
        <dbReference type="EMBL" id="KRY77378.1"/>
    </source>
</evidence>
<evidence type="ECO:0000313" key="18">
    <source>
        <dbReference type="Proteomes" id="UP000054826"/>
    </source>
</evidence>
<evidence type="ECO:0000313" key="15">
    <source>
        <dbReference type="EMBL" id="KRY89832.1"/>
    </source>
</evidence>
<feature type="domain" description="Homeobox" evidence="12">
    <location>
        <begin position="210"/>
        <end position="270"/>
    </location>
</feature>
<dbReference type="PROSITE" id="PS51496">
    <property type="entry name" value="CVC"/>
    <property type="match status" value="1"/>
</dbReference>
<dbReference type="InterPro" id="IPR023339">
    <property type="entry name" value="CVC"/>
</dbReference>
<evidence type="ECO:0000313" key="16">
    <source>
        <dbReference type="EMBL" id="KRZ44748.1"/>
    </source>
</evidence>
<evidence type="ECO:0000256" key="1">
    <source>
        <dbReference type="ARBA" id="ARBA00004123"/>
    </source>
</evidence>
<dbReference type="Proteomes" id="UP000054995">
    <property type="component" value="Unassembled WGS sequence"/>
</dbReference>
<comment type="subcellular location">
    <subcellularLocation>
        <location evidence="1 9 10">Nucleus</location>
    </subcellularLocation>
</comment>
<accession>A0A0V1FUX7</accession>
<dbReference type="Proteomes" id="UP000054826">
    <property type="component" value="Unassembled WGS sequence"/>
</dbReference>
<dbReference type="GO" id="GO:0005634">
    <property type="term" value="C:nucleus"/>
    <property type="evidence" value="ECO:0007669"/>
    <property type="project" value="UniProtKB-SubCell"/>
</dbReference>
<name>A0A0V1FUX7_TRIPS</name>
<keyword evidence="19" id="KW-1185">Reference proteome</keyword>
<dbReference type="InterPro" id="IPR052294">
    <property type="entry name" value="VSX_homeobox_regulators"/>
</dbReference>
<evidence type="ECO:0000259" key="13">
    <source>
        <dbReference type="PROSITE" id="PS51496"/>
    </source>
</evidence>
<evidence type="ECO:0000256" key="10">
    <source>
        <dbReference type="RuleBase" id="RU000682"/>
    </source>
</evidence>
<evidence type="ECO:0000313" key="19">
    <source>
        <dbReference type="Proteomes" id="UP000054995"/>
    </source>
</evidence>
<keyword evidence="8 9" id="KW-0539">Nucleus</keyword>
<dbReference type="PROSITE" id="PS00027">
    <property type="entry name" value="HOMEOBOX_1"/>
    <property type="match status" value="1"/>
</dbReference>
<comment type="similarity">
    <text evidence="2">Belongs to the paired homeobox family.</text>
</comment>
<dbReference type="Gene3D" id="1.10.10.60">
    <property type="entry name" value="Homeodomain-like"/>
    <property type="match status" value="1"/>
</dbReference>
<feature type="region of interest" description="Disordered" evidence="11">
    <location>
        <begin position="198"/>
        <end position="219"/>
    </location>
</feature>
<organism evidence="15 19">
    <name type="scientific">Trichinella pseudospiralis</name>
    <name type="common">Parasitic roundworm</name>
    <dbReference type="NCBI Taxonomy" id="6337"/>
    <lineage>
        <taxon>Eukaryota</taxon>
        <taxon>Metazoa</taxon>
        <taxon>Ecdysozoa</taxon>
        <taxon>Nematoda</taxon>
        <taxon>Enoplea</taxon>
        <taxon>Dorylaimia</taxon>
        <taxon>Trichinellida</taxon>
        <taxon>Trichinellidae</taxon>
        <taxon>Trichinella</taxon>
    </lineage>
</organism>
<dbReference type="PANTHER" id="PTHR46892:SF3">
    <property type="entry name" value="VISUAL SYSTEM HOMEOBOX 2"/>
    <property type="match status" value="1"/>
</dbReference>
<dbReference type="FunFam" id="1.10.10.60:FF:000065">
    <property type="entry name" value="Visual system homeobox 1"/>
    <property type="match status" value="1"/>
</dbReference>
<dbReference type="InterPro" id="IPR009057">
    <property type="entry name" value="Homeodomain-like_sf"/>
</dbReference>
<evidence type="ECO:0000256" key="5">
    <source>
        <dbReference type="ARBA" id="ARBA00023125"/>
    </source>
</evidence>
<keyword evidence="5 9" id="KW-0238">DNA-binding</keyword>
<dbReference type="Proteomes" id="UP000054632">
    <property type="component" value="Unassembled WGS sequence"/>
</dbReference>
<proteinExistence type="inferred from homology"/>
<dbReference type="SMART" id="SM00389">
    <property type="entry name" value="HOX"/>
    <property type="match status" value="1"/>
</dbReference>
<dbReference type="EMBL" id="JYDR01000007">
    <property type="protein sequence ID" value="KRY77378.1"/>
    <property type="molecule type" value="Genomic_DNA"/>
</dbReference>
<evidence type="ECO:0000256" key="7">
    <source>
        <dbReference type="ARBA" id="ARBA00023163"/>
    </source>
</evidence>
<sequence>MPFAINDLLGFGSVTLQTSLNSVQQATYTKSAIYPSIFQSGSMQTVETPCSFECSPSYQQHTIPNYCQNNSNQQAMLMPAQGNLITADSFNAAMIGLRSCQPSNSGISYELNSAVSRILPNFDVVASRGHQSKFDQRDRWGNHRPPIGSYILPIMHRAWKPQQESFNEVCKDNANQETFSLQSSSNLYSNAEVARDVNEDGIPSAENKQRKKRRHRTTFTQSQIEQLERTFQDAHYPDLYAREMLSVKTDLPEDRIQVWFQNRRAKWRKTEKCWGKSTIMAEYGLYGAMVRHSIPLPETILSSAEGEAPANSCAPWLLGMHKKAKDEQQHLFNKNLCNAKLKVIKSNTKHQIKDKFKLLLYKADSTEQYLYYTLHSNIYIINNI</sequence>
<dbReference type="InterPro" id="IPR001356">
    <property type="entry name" value="HD"/>
</dbReference>
<dbReference type="GO" id="GO:0000981">
    <property type="term" value="F:DNA-binding transcription factor activity, RNA polymerase II-specific"/>
    <property type="evidence" value="ECO:0007669"/>
    <property type="project" value="InterPro"/>
</dbReference>
<evidence type="ECO:0000313" key="17">
    <source>
        <dbReference type="Proteomes" id="UP000054632"/>
    </source>
</evidence>
<dbReference type="AlphaFoldDB" id="A0A0V1FUX7"/>
<dbReference type="OrthoDB" id="6159439at2759"/>
<evidence type="ECO:0000256" key="9">
    <source>
        <dbReference type="PROSITE-ProRule" id="PRU00108"/>
    </source>
</evidence>
<keyword evidence="3" id="KW-0217">Developmental protein</keyword>
<feature type="DNA-binding region" description="Homeobox" evidence="9">
    <location>
        <begin position="212"/>
        <end position="271"/>
    </location>
</feature>
<keyword evidence="4" id="KW-0805">Transcription regulation</keyword>
<dbReference type="PROSITE" id="PS50071">
    <property type="entry name" value="HOMEOBOX_2"/>
    <property type="match status" value="1"/>
</dbReference>
<dbReference type="PANTHER" id="PTHR46892">
    <property type="entry name" value="VISUAL SYSTEM HOMEOBOX 2"/>
    <property type="match status" value="1"/>
</dbReference>
<keyword evidence="7" id="KW-0804">Transcription</keyword>
<gene>
    <name evidence="15" type="primary">ceh-10</name>
    <name evidence="14" type="ORF">T4A_8656</name>
    <name evidence="16" type="ORF">T4C_13202</name>
    <name evidence="15" type="ORF">T4D_603</name>
</gene>
<dbReference type="EMBL" id="JYDV01000005">
    <property type="protein sequence ID" value="KRZ44748.1"/>
    <property type="molecule type" value="Genomic_DNA"/>
</dbReference>